<protein>
    <submittedName>
        <fullName evidence="1">Uncharacterized protein</fullName>
    </submittedName>
</protein>
<reference evidence="1" key="1">
    <citation type="journal article" date="2020" name="Fungal Divers.">
        <title>Resolving the Mortierellaceae phylogeny through synthesis of multi-gene phylogenetics and phylogenomics.</title>
        <authorList>
            <person name="Vandepol N."/>
            <person name="Liber J."/>
            <person name="Desiro A."/>
            <person name="Na H."/>
            <person name="Kennedy M."/>
            <person name="Barry K."/>
            <person name="Grigoriev I.V."/>
            <person name="Miller A.N."/>
            <person name="O'Donnell K."/>
            <person name="Stajich J.E."/>
            <person name="Bonito G."/>
        </authorList>
    </citation>
    <scope>NUCLEOTIDE SEQUENCE</scope>
    <source>
        <strain evidence="1">NVP60</strain>
    </source>
</reference>
<dbReference type="AlphaFoldDB" id="A0A9P6QP95"/>
<keyword evidence="2" id="KW-1185">Reference proteome</keyword>
<sequence>NLGLGTDRINNYIREIMQLMPRDEDQPRYKARAVGATAALEGGMLRIGKL</sequence>
<proteinExistence type="predicted"/>
<name>A0A9P6QP95_9FUNG</name>
<evidence type="ECO:0000313" key="1">
    <source>
        <dbReference type="EMBL" id="KAG0283146.1"/>
    </source>
</evidence>
<dbReference type="EMBL" id="JAAAIN010004003">
    <property type="protein sequence ID" value="KAG0283146.1"/>
    <property type="molecule type" value="Genomic_DNA"/>
</dbReference>
<gene>
    <name evidence="1" type="ORF">BGZ97_008699</name>
</gene>
<evidence type="ECO:0000313" key="2">
    <source>
        <dbReference type="Proteomes" id="UP000823405"/>
    </source>
</evidence>
<accession>A0A9P6QP95</accession>
<dbReference type="Proteomes" id="UP000823405">
    <property type="component" value="Unassembled WGS sequence"/>
</dbReference>
<dbReference type="OrthoDB" id="2387460at2759"/>
<feature type="non-terminal residue" evidence="1">
    <location>
        <position position="1"/>
    </location>
</feature>
<organism evidence="1 2">
    <name type="scientific">Linnemannia gamsii</name>
    <dbReference type="NCBI Taxonomy" id="64522"/>
    <lineage>
        <taxon>Eukaryota</taxon>
        <taxon>Fungi</taxon>
        <taxon>Fungi incertae sedis</taxon>
        <taxon>Mucoromycota</taxon>
        <taxon>Mortierellomycotina</taxon>
        <taxon>Mortierellomycetes</taxon>
        <taxon>Mortierellales</taxon>
        <taxon>Mortierellaceae</taxon>
        <taxon>Linnemannia</taxon>
    </lineage>
</organism>
<comment type="caution">
    <text evidence="1">The sequence shown here is derived from an EMBL/GenBank/DDBJ whole genome shotgun (WGS) entry which is preliminary data.</text>
</comment>